<keyword evidence="2" id="KW-0695">RNA-directed DNA polymerase</keyword>
<protein>
    <submittedName>
        <fullName evidence="2">Reverse transcriptase domain-containing protein</fullName>
    </submittedName>
</protein>
<dbReference type="InterPro" id="IPR000477">
    <property type="entry name" value="RT_dom"/>
</dbReference>
<name>A0AAU7YVA3_9BACT</name>
<feature type="domain" description="Reverse transcriptase" evidence="1">
    <location>
        <begin position="19"/>
        <end position="79"/>
    </location>
</feature>
<dbReference type="InterPro" id="IPR043502">
    <property type="entry name" value="DNA/RNA_pol_sf"/>
</dbReference>
<sequence>MQPAWHFRTAKLNQQSRALVLDSLDRELERRGHRYVRYADDSNIYVRSERAGQRVMNSVTRFITQKLQLKVNETKSAVARPQE</sequence>
<proteinExistence type="predicted"/>
<keyword evidence="2" id="KW-0548">Nucleotidyltransferase</keyword>
<dbReference type="RefSeq" id="WP_353070938.1">
    <property type="nucleotide sequence ID" value="NZ_CP132938.1"/>
</dbReference>
<reference evidence="2" key="2">
    <citation type="journal article" date="2024" name="Environ. Microbiol.">
        <title>Genome analysis and description of Tunturibacter gen. nov. expands the diversity of Terriglobia in tundra soils.</title>
        <authorList>
            <person name="Messyasz A."/>
            <person name="Mannisto M.K."/>
            <person name="Kerkhof L.J."/>
            <person name="Haggblom M.M."/>
        </authorList>
    </citation>
    <scope>NUCLEOTIDE SEQUENCE</scope>
    <source>
        <strain evidence="2">M8UP39</strain>
    </source>
</reference>
<dbReference type="KEGG" id="tgi:RBB81_13005"/>
<dbReference type="SUPFAM" id="SSF56672">
    <property type="entry name" value="DNA/RNA polymerases"/>
    <property type="match status" value="1"/>
</dbReference>
<dbReference type="GO" id="GO:0003964">
    <property type="term" value="F:RNA-directed DNA polymerase activity"/>
    <property type="evidence" value="ECO:0007669"/>
    <property type="project" value="UniProtKB-KW"/>
</dbReference>
<keyword evidence="2" id="KW-0808">Transferase</keyword>
<accession>A0AAU7YVA3</accession>
<dbReference type="EMBL" id="CP132938">
    <property type="protein sequence ID" value="XCB20518.1"/>
    <property type="molecule type" value="Genomic_DNA"/>
</dbReference>
<dbReference type="AlphaFoldDB" id="A0AAU7YVA3"/>
<organism evidence="2">
    <name type="scientific">Tunturiibacter gelidiferens</name>
    <dbReference type="NCBI Taxonomy" id="3069689"/>
    <lineage>
        <taxon>Bacteria</taxon>
        <taxon>Pseudomonadati</taxon>
        <taxon>Acidobacteriota</taxon>
        <taxon>Terriglobia</taxon>
        <taxon>Terriglobales</taxon>
        <taxon>Acidobacteriaceae</taxon>
        <taxon>Tunturiibacter</taxon>
    </lineage>
</organism>
<evidence type="ECO:0000313" key="2">
    <source>
        <dbReference type="EMBL" id="XCB20518.1"/>
    </source>
</evidence>
<gene>
    <name evidence="2" type="ORF">RBB81_13005</name>
</gene>
<evidence type="ECO:0000259" key="1">
    <source>
        <dbReference type="Pfam" id="PF00078"/>
    </source>
</evidence>
<dbReference type="Pfam" id="PF00078">
    <property type="entry name" value="RVT_1"/>
    <property type="match status" value="1"/>
</dbReference>
<reference evidence="2" key="1">
    <citation type="submission" date="2023-08" db="EMBL/GenBank/DDBJ databases">
        <authorList>
            <person name="Messyasz A."/>
            <person name="Mannisto M.K."/>
            <person name="Kerkhof L.J."/>
            <person name="Haggblom M."/>
        </authorList>
    </citation>
    <scope>NUCLEOTIDE SEQUENCE</scope>
    <source>
        <strain evidence="2">M8UP39</strain>
    </source>
</reference>